<dbReference type="Pfam" id="PF02706">
    <property type="entry name" value="Wzz"/>
    <property type="match status" value="1"/>
</dbReference>
<evidence type="ECO:0000256" key="2">
    <source>
        <dbReference type="ARBA" id="ARBA00022475"/>
    </source>
</evidence>
<dbReference type="InterPro" id="IPR050445">
    <property type="entry name" value="Bact_polysacc_biosynth/exp"/>
</dbReference>
<dbReference type="InterPro" id="IPR003856">
    <property type="entry name" value="LPS_length_determ_N"/>
</dbReference>
<evidence type="ECO:0000259" key="7">
    <source>
        <dbReference type="Pfam" id="PF02706"/>
    </source>
</evidence>
<evidence type="ECO:0000313" key="8">
    <source>
        <dbReference type="EMBL" id="VAX08521.1"/>
    </source>
</evidence>
<gene>
    <name evidence="8" type="ORF">MNBD_GAMMA25-798</name>
</gene>
<name>A0A3B1B329_9ZZZZ</name>
<evidence type="ECO:0000256" key="3">
    <source>
        <dbReference type="ARBA" id="ARBA00022692"/>
    </source>
</evidence>
<keyword evidence="2" id="KW-1003">Cell membrane</keyword>
<sequence length="594" mass="67710">MMENMENMENLETEEVKTLGDYLQMFKRRKKQFLIPVVILSLLALIIAFVLPAVYRSTATVLIEQQEIPQDLVRSTISTYADQRIEVMQQKVMTTTNLMKVIEKFDLYHDELQKKTREEVLDDMRENIGMEPLSAEVVDPRTGRPSSATIAFSLYFDHTSPELAQKVANELVSLYLNENLKTRSKNAEEASQFLLEESNRLGIKMTELEAELANFKQGNVEKLPELVSFNMQLMERAGSELLDIDRQMQAIKERKIYLESELVQLQPNATLYSSSGERILGKESRLKTLQAELVSLTARYSDDHPDVLKMSKEINALEKEMGLTTSKSELQLQLRKLNTEFVTVSEKYSDEHPDVIKMKQAIEKLELEIARTPDDVEANEPVTRPDNPAYIQLQAQLESANVELNSFYSRRSATKKRIKEYEDRITSSPKIEQGYRAITRDYDNTMAKYQEVKSKLMEAELSEELEKERKGERFTLIEPPLLPEVPHSPNRIMIIILGLILSFGVGLGLVAILESMDDSIRGAKSMESLFGMAPLATIPYIPSTVEIVESQSHAPKIKLVLAGVGSLVVALILINFFYKPLDVLWYVLLRKLGM</sequence>
<keyword evidence="3 6" id="KW-0812">Transmembrane</keyword>
<evidence type="ECO:0000256" key="4">
    <source>
        <dbReference type="ARBA" id="ARBA00022989"/>
    </source>
</evidence>
<organism evidence="8">
    <name type="scientific">hydrothermal vent metagenome</name>
    <dbReference type="NCBI Taxonomy" id="652676"/>
    <lineage>
        <taxon>unclassified sequences</taxon>
        <taxon>metagenomes</taxon>
        <taxon>ecological metagenomes</taxon>
    </lineage>
</organism>
<keyword evidence="5 6" id="KW-0472">Membrane</keyword>
<feature type="transmembrane region" description="Helical" evidence="6">
    <location>
        <begin position="559"/>
        <end position="578"/>
    </location>
</feature>
<dbReference type="PANTHER" id="PTHR32309">
    <property type="entry name" value="TYROSINE-PROTEIN KINASE"/>
    <property type="match status" value="1"/>
</dbReference>
<accession>A0A3B1B329</accession>
<evidence type="ECO:0000256" key="6">
    <source>
        <dbReference type="SAM" id="Phobius"/>
    </source>
</evidence>
<evidence type="ECO:0000256" key="5">
    <source>
        <dbReference type="ARBA" id="ARBA00023136"/>
    </source>
</evidence>
<protein>
    <recommendedName>
        <fullName evidence="7">Polysaccharide chain length determinant N-terminal domain-containing protein</fullName>
    </recommendedName>
</protein>
<feature type="domain" description="Polysaccharide chain length determinant N-terminal" evidence="7">
    <location>
        <begin position="19"/>
        <end position="75"/>
    </location>
</feature>
<evidence type="ECO:0000256" key="1">
    <source>
        <dbReference type="ARBA" id="ARBA00004651"/>
    </source>
</evidence>
<feature type="transmembrane region" description="Helical" evidence="6">
    <location>
        <begin position="492"/>
        <end position="513"/>
    </location>
</feature>
<comment type="subcellular location">
    <subcellularLocation>
        <location evidence="1">Cell membrane</location>
        <topology evidence="1">Multi-pass membrane protein</topology>
    </subcellularLocation>
</comment>
<proteinExistence type="predicted"/>
<feature type="transmembrane region" description="Helical" evidence="6">
    <location>
        <begin position="33"/>
        <end position="55"/>
    </location>
</feature>
<dbReference type="GO" id="GO:0005886">
    <property type="term" value="C:plasma membrane"/>
    <property type="evidence" value="ECO:0007669"/>
    <property type="project" value="UniProtKB-SubCell"/>
</dbReference>
<dbReference type="GO" id="GO:0004713">
    <property type="term" value="F:protein tyrosine kinase activity"/>
    <property type="evidence" value="ECO:0007669"/>
    <property type="project" value="TreeGrafter"/>
</dbReference>
<dbReference type="EMBL" id="UOFY01000028">
    <property type="protein sequence ID" value="VAX08521.1"/>
    <property type="molecule type" value="Genomic_DNA"/>
</dbReference>
<keyword evidence="4 6" id="KW-1133">Transmembrane helix</keyword>
<dbReference type="AlphaFoldDB" id="A0A3B1B329"/>
<dbReference type="PANTHER" id="PTHR32309:SF13">
    <property type="entry name" value="FERRIC ENTEROBACTIN TRANSPORT PROTEIN FEPE"/>
    <property type="match status" value="1"/>
</dbReference>
<reference evidence="8" key="1">
    <citation type="submission" date="2018-06" db="EMBL/GenBank/DDBJ databases">
        <authorList>
            <person name="Zhirakovskaya E."/>
        </authorList>
    </citation>
    <scope>NUCLEOTIDE SEQUENCE</scope>
</reference>